<reference evidence="2" key="1">
    <citation type="submission" date="2023-04" db="EMBL/GenBank/DDBJ databases">
        <title>Black Yeasts Isolated from many extreme environments.</title>
        <authorList>
            <person name="Coleine C."/>
            <person name="Stajich J.E."/>
            <person name="Selbmann L."/>
        </authorList>
    </citation>
    <scope>NUCLEOTIDE SEQUENCE</scope>
    <source>
        <strain evidence="2">CCFEE 5312</strain>
    </source>
</reference>
<comment type="caution">
    <text evidence="2">The sequence shown here is derived from an EMBL/GenBank/DDBJ whole genome shotgun (WGS) entry which is preliminary data.</text>
</comment>
<evidence type="ECO:0000313" key="2">
    <source>
        <dbReference type="EMBL" id="KAK3047641.1"/>
    </source>
</evidence>
<dbReference type="Proteomes" id="UP001271007">
    <property type="component" value="Unassembled WGS sequence"/>
</dbReference>
<dbReference type="EMBL" id="JAWDJX010000058">
    <property type="protein sequence ID" value="KAK3047641.1"/>
    <property type="molecule type" value="Genomic_DNA"/>
</dbReference>
<accession>A0AAJ0DCR7</accession>
<keyword evidence="3" id="KW-1185">Reference proteome</keyword>
<evidence type="ECO:0000313" key="3">
    <source>
        <dbReference type="Proteomes" id="UP001271007"/>
    </source>
</evidence>
<organism evidence="2 3">
    <name type="scientific">Extremus antarcticus</name>
    <dbReference type="NCBI Taxonomy" id="702011"/>
    <lineage>
        <taxon>Eukaryota</taxon>
        <taxon>Fungi</taxon>
        <taxon>Dikarya</taxon>
        <taxon>Ascomycota</taxon>
        <taxon>Pezizomycotina</taxon>
        <taxon>Dothideomycetes</taxon>
        <taxon>Dothideomycetidae</taxon>
        <taxon>Mycosphaerellales</taxon>
        <taxon>Extremaceae</taxon>
        <taxon>Extremus</taxon>
    </lineage>
</organism>
<name>A0AAJ0DCR7_9PEZI</name>
<proteinExistence type="predicted"/>
<sequence>MAPKAAQKPKVKAEAEPTTPKPQSNTKRKAASPSPGGTPASKKKVKKEVPPSQSLECDPRAAVPIDVTVEGGLVAESVKDGKFGLTLKLEGLSAFTMVKTLVFVDGGEFDGHQAIILKPAKAFPFMELPDEVRGPVYKIYFAVNGIIGKEIVLEGRRPDKDIYAKSYAEGSQNRVALLAASKKIYEEAAPILYEHALKLESTTAVVDFMAQCKDSLKTKLKNVEIKTYVKTQSRIALHNLSNAVNITRLHIDTGVSSDGDPTKAAKAF</sequence>
<protein>
    <submittedName>
        <fullName evidence="2">Uncharacterized protein</fullName>
    </submittedName>
</protein>
<feature type="region of interest" description="Disordered" evidence="1">
    <location>
        <begin position="1"/>
        <end position="57"/>
    </location>
</feature>
<gene>
    <name evidence="2" type="ORF">LTR09_010899</name>
</gene>
<dbReference type="AlphaFoldDB" id="A0AAJ0DCR7"/>
<evidence type="ECO:0000256" key="1">
    <source>
        <dbReference type="SAM" id="MobiDB-lite"/>
    </source>
</evidence>